<comment type="caution">
    <text evidence="7">The sequence shown here is derived from an EMBL/GenBank/DDBJ whole genome shotgun (WGS) entry which is preliminary data.</text>
</comment>
<dbReference type="GO" id="GO:0005506">
    <property type="term" value="F:iron ion binding"/>
    <property type="evidence" value="ECO:0007669"/>
    <property type="project" value="InterPro"/>
</dbReference>
<dbReference type="GO" id="GO:0004497">
    <property type="term" value="F:monooxygenase activity"/>
    <property type="evidence" value="ECO:0007669"/>
    <property type="project" value="InterPro"/>
</dbReference>
<name>A0AAE1S6J9_9SOLA</name>
<evidence type="ECO:0000313" key="7">
    <source>
        <dbReference type="EMBL" id="KAK4363411.1"/>
    </source>
</evidence>
<proteinExistence type="inferred from homology"/>
<keyword evidence="6" id="KW-0812">Transmembrane</keyword>
<dbReference type="PRINTS" id="PR00385">
    <property type="entry name" value="P450"/>
</dbReference>
<accession>A0AAE1S6J9</accession>
<evidence type="ECO:0008006" key="9">
    <source>
        <dbReference type="Google" id="ProtNLM"/>
    </source>
</evidence>
<evidence type="ECO:0000256" key="2">
    <source>
        <dbReference type="ARBA" id="ARBA00010617"/>
    </source>
</evidence>
<keyword evidence="5" id="KW-0408">Iron</keyword>
<dbReference type="InterPro" id="IPR036396">
    <property type="entry name" value="Cyt_P450_sf"/>
</dbReference>
<protein>
    <recommendedName>
        <fullName evidence="9">Cytochrome P450</fullName>
    </recommendedName>
</protein>
<evidence type="ECO:0000256" key="5">
    <source>
        <dbReference type="ARBA" id="ARBA00023004"/>
    </source>
</evidence>
<feature type="transmembrane region" description="Helical" evidence="6">
    <location>
        <begin position="6"/>
        <end position="29"/>
    </location>
</feature>
<dbReference type="PANTHER" id="PTHR24296">
    <property type="entry name" value="CYTOCHROME P450"/>
    <property type="match status" value="1"/>
</dbReference>
<gene>
    <name evidence="7" type="ORF">RND71_018652</name>
</gene>
<reference evidence="7" key="1">
    <citation type="submission" date="2023-12" db="EMBL/GenBank/DDBJ databases">
        <title>Genome assembly of Anisodus tanguticus.</title>
        <authorList>
            <person name="Wang Y.-J."/>
        </authorList>
    </citation>
    <scope>NUCLEOTIDE SEQUENCE</scope>
    <source>
        <strain evidence="7">KB-2021</strain>
        <tissue evidence="7">Leaf</tissue>
    </source>
</reference>
<dbReference type="GO" id="GO:0016705">
    <property type="term" value="F:oxidoreductase activity, acting on paired donors, with incorporation or reduction of molecular oxygen"/>
    <property type="evidence" value="ECO:0007669"/>
    <property type="project" value="InterPro"/>
</dbReference>
<evidence type="ECO:0000256" key="3">
    <source>
        <dbReference type="ARBA" id="ARBA00022723"/>
    </source>
</evidence>
<evidence type="ECO:0000313" key="8">
    <source>
        <dbReference type="Proteomes" id="UP001291623"/>
    </source>
</evidence>
<dbReference type="PRINTS" id="PR00463">
    <property type="entry name" value="EP450I"/>
</dbReference>
<comment type="cofactor">
    <cofactor evidence="1">
        <name>heme</name>
        <dbReference type="ChEBI" id="CHEBI:30413"/>
    </cofactor>
</comment>
<keyword evidence="3" id="KW-0479">Metal-binding</keyword>
<dbReference type="Proteomes" id="UP001291623">
    <property type="component" value="Unassembled WGS sequence"/>
</dbReference>
<evidence type="ECO:0000256" key="1">
    <source>
        <dbReference type="ARBA" id="ARBA00001971"/>
    </source>
</evidence>
<evidence type="ECO:0000256" key="6">
    <source>
        <dbReference type="SAM" id="Phobius"/>
    </source>
</evidence>
<dbReference type="InterPro" id="IPR002401">
    <property type="entry name" value="Cyt_P450_E_grp-I"/>
</dbReference>
<dbReference type="InterPro" id="IPR001128">
    <property type="entry name" value="Cyt_P450"/>
</dbReference>
<keyword evidence="6" id="KW-1133">Transmembrane helix</keyword>
<dbReference type="GO" id="GO:0020037">
    <property type="term" value="F:heme binding"/>
    <property type="evidence" value="ECO:0007669"/>
    <property type="project" value="InterPro"/>
</dbReference>
<keyword evidence="6" id="KW-0472">Membrane</keyword>
<organism evidence="7 8">
    <name type="scientific">Anisodus tanguticus</name>
    <dbReference type="NCBI Taxonomy" id="243964"/>
    <lineage>
        <taxon>Eukaryota</taxon>
        <taxon>Viridiplantae</taxon>
        <taxon>Streptophyta</taxon>
        <taxon>Embryophyta</taxon>
        <taxon>Tracheophyta</taxon>
        <taxon>Spermatophyta</taxon>
        <taxon>Magnoliopsida</taxon>
        <taxon>eudicotyledons</taxon>
        <taxon>Gunneridae</taxon>
        <taxon>Pentapetalae</taxon>
        <taxon>asterids</taxon>
        <taxon>lamiids</taxon>
        <taxon>Solanales</taxon>
        <taxon>Solanaceae</taxon>
        <taxon>Solanoideae</taxon>
        <taxon>Hyoscyameae</taxon>
        <taxon>Anisodus</taxon>
    </lineage>
</organism>
<comment type="similarity">
    <text evidence="2">Belongs to the cytochrome P450 family.</text>
</comment>
<keyword evidence="4" id="KW-0560">Oxidoreductase</keyword>
<dbReference type="AlphaFoldDB" id="A0AAE1S6J9"/>
<dbReference type="SUPFAM" id="SSF48264">
    <property type="entry name" value="Cytochrome P450"/>
    <property type="match status" value="1"/>
</dbReference>
<keyword evidence="8" id="KW-1185">Reference proteome</keyword>
<sequence length="560" mass="63415">MDVLSIPTILTLTALAVTLVTCVFQLVFIGLGNKGKYHPVAGTAIDHLLNFDRLHDYMTEQANKYKTYRILNLFKSEVYTSDPANVEYILKTNFPNYGKGWYHYGKLNDLLGDGIFTVDGEKWRNQRKISSYEFSTKNLRDFSSAVFRTRAVKLAQKVSEAVTSNQATEIQDLFTKSTLETVFKILLGVDLDTTSEEGMLFSSSFDEANAVTLYRYVDVFWKVKRLLNYGLEANMKKCIKVVDEFVYKIIRNKMEQMSKLRDDSRAMKKSDILSRFLEMNETDPKYLKDIILSFIIAGKDTTASTLSWFFYMMCKYPLLQQKIAEEVREATGINQNSSIDELSNSITDDALDKMQYLHAALTETLRLYPAIPVDGKCCLSDDTFPDGFRVRKGSAVAYQPWAMGRMESLWGDDAEDFRPERWFDENGCFRQESPFKFTAFQIGDAAGLLPVETMAVGGDRDWTGRLPYKIDHYNDKGTAIVTSQVGACMVVSKFKAGGLQGLKCFISLETQDKNKSTMTTARSGGNTSFSSPGEVSQTFSNFYKSEDLVDFSTSNVCYDD</sequence>
<dbReference type="CDD" id="cd11064">
    <property type="entry name" value="CYP86A"/>
    <property type="match status" value="1"/>
</dbReference>
<dbReference type="Pfam" id="PF00067">
    <property type="entry name" value="p450"/>
    <property type="match status" value="1"/>
</dbReference>
<dbReference type="EMBL" id="JAVYJV010000009">
    <property type="protein sequence ID" value="KAK4363411.1"/>
    <property type="molecule type" value="Genomic_DNA"/>
</dbReference>
<dbReference type="Gene3D" id="1.10.630.10">
    <property type="entry name" value="Cytochrome P450"/>
    <property type="match status" value="1"/>
</dbReference>
<evidence type="ECO:0000256" key="4">
    <source>
        <dbReference type="ARBA" id="ARBA00023002"/>
    </source>
</evidence>